<keyword evidence="1" id="KW-1185">Reference proteome</keyword>
<organism evidence="1 2">
    <name type="scientific">Heterorhabditis bacteriophora</name>
    <name type="common">Entomopathogenic nematode worm</name>
    <dbReference type="NCBI Taxonomy" id="37862"/>
    <lineage>
        <taxon>Eukaryota</taxon>
        <taxon>Metazoa</taxon>
        <taxon>Ecdysozoa</taxon>
        <taxon>Nematoda</taxon>
        <taxon>Chromadorea</taxon>
        <taxon>Rhabditida</taxon>
        <taxon>Rhabditina</taxon>
        <taxon>Rhabditomorpha</taxon>
        <taxon>Strongyloidea</taxon>
        <taxon>Heterorhabditidae</taxon>
        <taxon>Heterorhabditis</taxon>
    </lineage>
</organism>
<protein>
    <submittedName>
        <fullName evidence="2">Uncharacterized protein</fullName>
    </submittedName>
</protein>
<proteinExistence type="predicted"/>
<dbReference type="Proteomes" id="UP000095283">
    <property type="component" value="Unplaced"/>
</dbReference>
<evidence type="ECO:0000313" key="2">
    <source>
        <dbReference type="WBParaSite" id="Hba_04530"/>
    </source>
</evidence>
<dbReference type="AlphaFoldDB" id="A0A1I7WHP8"/>
<sequence>MMTESDIHIVAATDENPNRNEPQGLLPLKQGESASLLSGVWYRVCLFKSILIRYDWQISYYFVIYTSNKFFPEVFRLFNWLRFLALLFKLMRTFFFDFMTCKIILKLMLNIKTKYFVWGATEKDNLKNNLCRVISIYFQNIYVLIFLKTLKTCINLQIDTQMKQILFIIRKYRREISNSQVIVPPLIRTFAYKWSLVSYNGKISLGNIRRKYIKIKQQEHL</sequence>
<evidence type="ECO:0000313" key="1">
    <source>
        <dbReference type="Proteomes" id="UP000095283"/>
    </source>
</evidence>
<reference evidence="2" key="1">
    <citation type="submission" date="2016-11" db="UniProtKB">
        <authorList>
            <consortium name="WormBaseParasite"/>
        </authorList>
    </citation>
    <scope>IDENTIFICATION</scope>
</reference>
<name>A0A1I7WHP8_HETBA</name>
<accession>A0A1I7WHP8</accession>
<dbReference type="WBParaSite" id="Hba_04530">
    <property type="protein sequence ID" value="Hba_04530"/>
    <property type="gene ID" value="Hba_04530"/>
</dbReference>